<dbReference type="InterPro" id="IPR037033">
    <property type="entry name" value="DNA-dir_RNAP_su2_hyb_sf"/>
</dbReference>
<accession>A0AB74TMB6</accession>
<comment type="similarity">
    <text evidence="1 7 8">Belongs to the RNA polymerase beta chain family.</text>
</comment>
<evidence type="ECO:0000256" key="1">
    <source>
        <dbReference type="ARBA" id="ARBA00006835"/>
    </source>
</evidence>
<dbReference type="InterPro" id="IPR010243">
    <property type="entry name" value="RNA_pol_bsu_bac"/>
</dbReference>
<dbReference type="InterPro" id="IPR015712">
    <property type="entry name" value="DNA-dir_RNA_pol_su2"/>
</dbReference>
<dbReference type="Pfam" id="PF04561">
    <property type="entry name" value="RNA_pol_Rpb2_2"/>
    <property type="match status" value="1"/>
</dbReference>
<evidence type="ECO:0000256" key="7">
    <source>
        <dbReference type="HAMAP-Rule" id="MF_01321"/>
    </source>
</evidence>
<feature type="domain" description="RNA polymerase Rpb2" evidence="12">
    <location>
        <begin position="453"/>
        <end position="613"/>
    </location>
</feature>
<dbReference type="Gene3D" id="2.40.50.150">
    <property type="match status" value="1"/>
</dbReference>
<dbReference type="Pfam" id="PF04563">
    <property type="entry name" value="RNA_pol_Rpb2_1"/>
    <property type="match status" value="1"/>
</dbReference>
<evidence type="ECO:0000256" key="4">
    <source>
        <dbReference type="ARBA" id="ARBA00022695"/>
    </source>
</evidence>
<gene>
    <name evidence="7 16" type="primary">rpoB</name>
</gene>
<dbReference type="InterPro" id="IPR007641">
    <property type="entry name" value="RNA_pol_Rpb2_7"/>
</dbReference>
<evidence type="ECO:0000259" key="15">
    <source>
        <dbReference type="Pfam" id="PF10385"/>
    </source>
</evidence>
<feature type="domain" description="DNA-directed RNA polymerase subunit 2 hybrid-binding" evidence="10">
    <location>
        <begin position="874"/>
        <end position="1271"/>
    </location>
</feature>
<evidence type="ECO:0000256" key="2">
    <source>
        <dbReference type="ARBA" id="ARBA00022478"/>
    </source>
</evidence>
<feature type="domain" description="RNA polymerase Rpb2" evidence="11">
    <location>
        <begin position="1273"/>
        <end position="1346"/>
    </location>
</feature>
<comment type="catalytic activity">
    <reaction evidence="6 7 9">
        <text>RNA(n) + a ribonucleoside 5'-triphosphate = RNA(n+1) + diphosphate</text>
        <dbReference type="Rhea" id="RHEA:21248"/>
        <dbReference type="Rhea" id="RHEA-COMP:14527"/>
        <dbReference type="Rhea" id="RHEA-COMP:17342"/>
        <dbReference type="ChEBI" id="CHEBI:33019"/>
        <dbReference type="ChEBI" id="CHEBI:61557"/>
        <dbReference type="ChEBI" id="CHEBI:140395"/>
        <dbReference type="EC" id="2.7.7.6"/>
    </reaction>
</comment>
<protein>
    <recommendedName>
        <fullName evidence="7">DNA-directed RNA polymerase subunit beta</fullName>
        <ecNumber evidence="7">2.7.7.6</ecNumber>
    </recommendedName>
    <alternativeName>
        <fullName evidence="7">PEP</fullName>
    </alternativeName>
    <alternativeName>
        <fullName evidence="7">Plastid-encoded RNA polymerase subunit beta</fullName>
        <shortName evidence="7">RNA polymerase subunit beta</shortName>
    </alternativeName>
</protein>
<dbReference type="PROSITE" id="PS01166">
    <property type="entry name" value="RNA_POL_BETA"/>
    <property type="match status" value="1"/>
</dbReference>
<dbReference type="InterPro" id="IPR007645">
    <property type="entry name" value="RNA_pol_Rpb2_3"/>
</dbReference>
<dbReference type="EC" id="2.7.7.6" evidence="7"/>
<dbReference type="HAMAP" id="MF_01321">
    <property type="entry name" value="RNApol_bact_RpoB"/>
    <property type="match status" value="1"/>
</dbReference>
<dbReference type="Pfam" id="PF04560">
    <property type="entry name" value="RNA_pol_Rpb2_7"/>
    <property type="match status" value="1"/>
</dbReference>
<feature type="domain" description="RNA polymerase beta subunit protrusion" evidence="13">
    <location>
        <begin position="107"/>
        <end position="644"/>
    </location>
</feature>
<evidence type="ECO:0000256" key="3">
    <source>
        <dbReference type="ARBA" id="ARBA00022679"/>
    </source>
</evidence>
<reference evidence="16" key="1">
    <citation type="submission" date="2023-10" db="EMBL/GenBank/DDBJ databases">
        <authorList>
            <person name="Xiang Y."/>
        </authorList>
    </citation>
    <scope>NUCLEOTIDE SEQUENCE</scope>
    <source>
        <strain evidence="16">GY168</strain>
    </source>
</reference>
<name>A0AB74TMB6_9STRA</name>
<dbReference type="InterPro" id="IPR037034">
    <property type="entry name" value="RNA_pol_Rpb2_2_sf"/>
</dbReference>
<dbReference type="Gene3D" id="2.40.270.10">
    <property type="entry name" value="DNA-directed RNA polymerase, subunit 2, domain 6"/>
    <property type="match status" value="1"/>
</dbReference>
<dbReference type="SUPFAM" id="SSF64484">
    <property type="entry name" value="beta and beta-prime subunits of DNA dependent RNA-polymerase"/>
    <property type="match status" value="2"/>
</dbReference>
<dbReference type="NCBIfam" id="NF001616">
    <property type="entry name" value="PRK00405.1"/>
    <property type="match status" value="1"/>
</dbReference>
<evidence type="ECO:0000259" key="11">
    <source>
        <dbReference type="Pfam" id="PF04560"/>
    </source>
</evidence>
<dbReference type="GO" id="GO:0009507">
    <property type="term" value="C:chloroplast"/>
    <property type="evidence" value="ECO:0007669"/>
    <property type="project" value="UniProtKB-SubCell"/>
</dbReference>
<dbReference type="GO" id="GO:0032549">
    <property type="term" value="F:ribonucleoside binding"/>
    <property type="evidence" value="ECO:0007669"/>
    <property type="project" value="InterPro"/>
</dbReference>
<evidence type="ECO:0000259" key="14">
    <source>
        <dbReference type="Pfam" id="PF04565"/>
    </source>
</evidence>
<comment type="subcellular location">
    <subcellularLocation>
        <location evidence="7">Plastid</location>
        <location evidence="7">Chloroplast</location>
    </subcellularLocation>
</comment>
<evidence type="ECO:0000256" key="8">
    <source>
        <dbReference type="RuleBase" id="RU000434"/>
    </source>
</evidence>
<feature type="domain" description="RNA polymerase Rpb2" evidence="14">
    <location>
        <begin position="667"/>
        <end position="735"/>
    </location>
</feature>
<dbReference type="InterPro" id="IPR007642">
    <property type="entry name" value="RNA_pol_Rpb2_2"/>
</dbReference>
<comment type="subunit">
    <text evidence="7 9">In plastids the minimal PEP RNA polymerase catalytic core is composed of four subunits: alpha, beta, beta', and beta''. When a (nuclear-encoded) sigma factor is associated with the core the holoenzyme is formed, which can initiate transcription.</text>
</comment>
<keyword evidence="16" id="KW-0934">Plastid</keyword>
<organism evidence="16">
    <name type="scientific">Discostella guiyangensis</name>
    <dbReference type="NCBI Taxonomy" id="3145224"/>
    <lineage>
        <taxon>Eukaryota</taxon>
        <taxon>Sar</taxon>
        <taxon>Stramenopiles</taxon>
        <taxon>Ochrophyta</taxon>
        <taxon>Bacillariophyta</taxon>
        <taxon>Coscinodiscophyceae</taxon>
        <taxon>Thalassiosirophycidae</taxon>
        <taxon>Stephanodiscales</taxon>
        <taxon>Stephanodiscaceae</taxon>
        <taxon>Discostella</taxon>
    </lineage>
</organism>
<dbReference type="Gene3D" id="3.90.1110.10">
    <property type="entry name" value="RNA polymerase Rpb2, domain 2"/>
    <property type="match status" value="1"/>
</dbReference>
<dbReference type="GO" id="GO:0003899">
    <property type="term" value="F:DNA-directed RNA polymerase activity"/>
    <property type="evidence" value="ECO:0007669"/>
    <property type="project" value="UniProtKB-UniRule"/>
</dbReference>
<evidence type="ECO:0000256" key="5">
    <source>
        <dbReference type="ARBA" id="ARBA00023163"/>
    </source>
</evidence>
<keyword evidence="2 7" id="KW-0240">DNA-directed RNA polymerase</keyword>
<keyword evidence="3 7" id="KW-0808">Transferase</keyword>
<geneLocation type="chloroplast" evidence="16"/>
<keyword evidence="4 7" id="KW-0548">Nucleotidyltransferase</keyword>
<dbReference type="Gene3D" id="2.40.50.100">
    <property type="match status" value="1"/>
</dbReference>
<dbReference type="Pfam" id="PF00562">
    <property type="entry name" value="RNA_pol_Rpb2_6"/>
    <property type="match status" value="1"/>
</dbReference>
<sequence length="1386" mass="160244">MNYTTALPDFIEMQRVSFCWFIATGLSEELHTFSRIYDFSQNTEYVLFGQEYTLVKPIYNIVRAKKYTANYSAQLVIPLEVRNKKTNIIKYHSKFPIINLPLMTSSATFVINGCERIIVSQIIRSPGVYFEKNKHQKKNKKITRVLSSEIGKLKSFTPPSEILPTESRLYFLKPNIKKKLISDNKKKIRFIRKEEDWNWEGETINMYSFKQITNYEINFSSSFIEYIKVYKSLFKRQNLFTKIKRIKIFLKWLFYNDNFTLQIHRDRIFSIVNCFNLLVKTIGKYKSLKKINENNSYQNVSKEFKQIKKLYNKISQQSEILLNLNINLELLVFLLRDLDNFSQINNFNFLKLNLIPKILFINSNSTIQSNLYFTNSFKDLIKFRYNFSKKEKDKRKSQRQIKIFKNKTKYLKTKSKIIQYKDDHSIKDIYKEKYQEKELYTATLIPEYGSWIRFGFQKNTKINISKYPIKNQEDEIIIQLDKVTQKPIIHLLKEMGVTDLEICQNLQNSEFFYFNRPLLNHSIYQPNKLLRFNLNKNYYKNISEFSRIFDPSYYRLGKIGRSKLNNRLNIKLSKRITTITYEDLFAIIDKLITLSTSKQISDDIDHLKNRRVRSVGELLQNLFRIGFQRLLRKLRSQTNKTYSSQLSSFNIVGATIREFFGASQLSQYMDQTNPLSALTHRRRISGLGPGGFDRDRISFAVRDIHPSHYGRICPIETPEGQNVGLIASLTTCARVNESGFLETPFWRVINGKVLKTGEPIYLTADIEDFYKIAPADISTNENNYLTKNLIPIRYKQDFLTVTPSEVDFIAVSPIQIVSVAASLIPFFEHDDANRALMGSNMQRQSVPLLLPQKPIVGTGLENQIALDSGMVINAQRDGIVESVTANKIIIRENSGRHYKYDLQKYQRSNQETCINHRPIVWEGEKIKSGQMLTDGPGIISSELSLGQNVLVAYMPWQGYNFEDAILISERLVYEDVFTSIHIERYEIEIDRTAEMSEQTTNNIPNLNISDIQNLNEDGIVTIGTFVKPGDILVGKIIPKDDSEQLPESKLLRAIFGAKAKGVRDTSFRMPEGEYGRVIETLTFNRRTKLAYKFEKIQIFIAQIRKIQVGDKIAGRHGNKGIISRILPRQDMPFLPDGTSIDIILNPLGVPSRMNVGQLYECLLGLAGHKLNRRFKILPFDEMYGSEVSRILINKKLRQASIENDEAWLFNPYSPGKMVLLDGRTGKEFDNPITVGNAYMLKLIHLVDDKMHSRATGPYSLVTQQPLGGKAQHGGQRFGEMEVWALEGFGASFTLKELLTIKSDDMQGRNETLNSIIKGQPIPTSGVPESFKVLVQELRSIGLDLSTYRIDDFSSEESYEIELNLIEKYNPLLKTFSNTSNINNISF</sequence>
<dbReference type="CDD" id="cd00653">
    <property type="entry name" value="RNA_pol_B_RPB2"/>
    <property type="match status" value="1"/>
</dbReference>
<dbReference type="Gene3D" id="3.90.1800.10">
    <property type="entry name" value="RNA polymerase alpha subunit dimerisation domain"/>
    <property type="match status" value="1"/>
</dbReference>
<dbReference type="InterPro" id="IPR007121">
    <property type="entry name" value="RNA_pol_bsu_CS"/>
</dbReference>
<comment type="function">
    <text evidence="7 9">DNA-dependent RNA polymerase catalyzes the transcription of DNA into RNA using the four ribonucleoside triphosphates as substrates.</text>
</comment>
<feature type="domain" description="DNA-directed RNA polymerase beta subunit external 1" evidence="15">
    <location>
        <begin position="746"/>
        <end position="812"/>
    </location>
</feature>
<dbReference type="InterPro" id="IPR007644">
    <property type="entry name" value="RNA_pol_bsu_protrusion"/>
</dbReference>
<dbReference type="GO" id="GO:0006351">
    <property type="term" value="P:DNA-templated transcription"/>
    <property type="evidence" value="ECO:0007669"/>
    <property type="project" value="UniProtKB-UniRule"/>
</dbReference>
<dbReference type="InterPro" id="IPR042107">
    <property type="entry name" value="DNA-dir_RNA_pol_bsu_ext_1_sf"/>
</dbReference>
<dbReference type="EMBL" id="OR666655">
    <property type="protein sequence ID" value="XAO38701.1"/>
    <property type="molecule type" value="Genomic_DNA"/>
</dbReference>
<dbReference type="Gene3D" id="3.90.1100.10">
    <property type="match status" value="2"/>
</dbReference>
<evidence type="ECO:0000259" key="13">
    <source>
        <dbReference type="Pfam" id="PF04563"/>
    </source>
</evidence>
<dbReference type="Pfam" id="PF10385">
    <property type="entry name" value="RNA_pol_Rpb2_45"/>
    <property type="match status" value="1"/>
</dbReference>
<dbReference type="Gene3D" id="2.30.150.10">
    <property type="entry name" value="DNA-directed RNA polymerase, beta subunit, external 1 domain"/>
    <property type="match status" value="1"/>
</dbReference>
<evidence type="ECO:0000259" key="10">
    <source>
        <dbReference type="Pfam" id="PF00562"/>
    </source>
</evidence>
<evidence type="ECO:0000256" key="6">
    <source>
        <dbReference type="ARBA" id="ARBA00048552"/>
    </source>
</evidence>
<evidence type="ECO:0000313" key="16">
    <source>
        <dbReference type="EMBL" id="XAO38701.1"/>
    </source>
</evidence>
<dbReference type="GO" id="GO:0000428">
    <property type="term" value="C:DNA-directed RNA polymerase complex"/>
    <property type="evidence" value="ECO:0007669"/>
    <property type="project" value="UniProtKB-KW"/>
</dbReference>
<dbReference type="InterPro" id="IPR007120">
    <property type="entry name" value="DNA-dir_RNAP_su2_dom"/>
</dbReference>
<dbReference type="PANTHER" id="PTHR20856">
    <property type="entry name" value="DNA-DIRECTED RNA POLYMERASE I SUBUNIT 2"/>
    <property type="match status" value="1"/>
</dbReference>
<dbReference type="Pfam" id="PF04565">
    <property type="entry name" value="RNA_pol_Rpb2_3"/>
    <property type="match status" value="1"/>
</dbReference>
<keyword evidence="16" id="KW-0150">Chloroplast</keyword>
<evidence type="ECO:0000259" key="12">
    <source>
        <dbReference type="Pfam" id="PF04561"/>
    </source>
</evidence>
<dbReference type="InterPro" id="IPR014724">
    <property type="entry name" value="RNA_pol_RPB2_OB-fold"/>
</dbReference>
<dbReference type="InterPro" id="IPR019462">
    <property type="entry name" value="DNA-dir_RNA_pol_bsu_external_1"/>
</dbReference>
<dbReference type="GO" id="GO:0003677">
    <property type="term" value="F:DNA binding"/>
    <property type="evidence" value="ECO:0007669"/>
    <property type="project" value="UniProtKB-UniRule"/>
</dbReference>
<keyword evidence="5 7" id="KW-0804">Transcription</keyword>
<evidence type="ECO:0000256" key="9">
    <source>
        <dbReference type="RuleBase" id="RU363031"/>
    </source>
</evidence>
<proteinExistence type="inferred from homology"/>